<evidence type="ECO:0000256" key="9">
    <source>
        <dbReference type="SAM" id="SignalP"/>
    </source>
</evidence>
<dbReference type="InterPro" id="IPR037066">
    <property type="entry name" value="Plug_dom_sf"/>
</dbReference>
<accession>A0A9X2F3H3</accession>
<dbReference type="RefSeq" id="WP_252588751.1">
    <property type="nucleotide sequence ID" value="NZ_JAMWYS010000050.1"/>
</dbReference>
<dbReference type="AlphaFoldDB" id="A0A9X2F3H3"/>
<dbReference type="GO" id="GO:0044718">
    <property type="term" value="P:siderophore transmembrane transport"/>
    <property type="evidence" value="ECO:0007669"/>
    <property type="project" value="TreeGrafter"/>
</dbReference>
<dbReference type="SUPFAM" id="SSF49464">
    <property type="entry name" value="Carboxypeptidase regulatory domain-like"/>
    <property type="match status" value="1"/>
</dbReference>
<dbReference type="InterPro" id="IPR008969">
    <property type="entry name" value="CarboxyPept-like_regulatory"/>
</dbReference>
<evidence type="ECO:0000256" key="1">
    <source>
        <dbReference type="ARBA" id="ARBA00004571"/>
    </source>
</evidence>
<evidence type="ECO:0000259" key="10">
    <source>
        <dbReference type="Pfam" id="PF07715"/>
    </source>
</evidence>
<dbReference type="PROSITE" id="PS52016">
    <property type="entry name" value="TONB_DEPENDENT_REC_3"/>
    <property type="match status" value="1"/>
</dbReference>
<sequence length="1025" mass="113363">MKTKTTLKLLLLALSVCGGEVGLVTNAQAQSVNVHAERTVKGKVTDERGLELPGALVTIKGSSKGTTSDVSGNYSISVPTGKTTLIFSFTGFTSKEVTVSSNEVINVQLLPSSKALEEVVVVGYGVKKKVTVTGSVATVKGDEIKQSPSANLSNSLVGRAPGVIASNRSGEPGNDFSTLLIRGKGTLNDNSPLVVIDGVANRGAFERLNPDDIESISILKDASAAIYGAQAANGVILVTTKKGKSGKSVITYTGSYGTTQPTRMPDPVNAGQYATYINEVNDRYGKPHQYSNEDIQKYYDGSDPINYPSTNWYKEVVKDNSPQSRHALSLNGGGEKTDFFLSGEYLKQEAIYHESSTGYKQYNLRSNINTQILPILKMGLNLSGRLEDRNFSNYGSGSIFGEVLSAYPTLPAYYPNGLPGPGLAGGRNPVLMASGATGYDKIKDYNLLSDLSFDLKLPFVTEGLYVSGLMAYDFRFRNQKTFKDNWDAYRYNSNTEEYENVRSSEGPINLRSDYRNYQLKTYNAKIGYTRVFGAHDVSAFIAYEQSDSYNEGIFAYRTGYLSDKIDQMFIGADKDKDNGGNAAQTARQNIFGRLSYSYKQKYLVDLVLRHDGSYIFPKDKRWGTFPGVSLGWRVSEEPFLKNNAPFVSHLKLKASWAELGNDKVLPYQSIQQYYLDGGYYFGGDSQLVQGLSAGVTPNPNITWEVAKTTNFGIESSFWNGLLTVNADYFISKRNNILIARNASVPSSTGLNGKLPAENIGEVNNKGIELEVSHQRSVNESFSYNIGANFTYTKNEVAFMDEAANVPEWQKRQGFPIDSWLVYKSEGIYRTQEEIDNSVHLPGTRPGDIRYVDINGDKQITSNDRVRIYEGNTPRGIYGITMGVNFRGVGLSMLWQGQTNAQQLILPQQGNAVTPPTWLFNDRWTPENPNGSFPASFDRNDLINNRYSDFWLRNAAFLRLKTVELSYTFPKTLTQSLRLQNMRVFVNGFNLFTFSSIKDYDPELSSVTGSYYPQTRIISAGVNISL</sequence>
<keyword evidence="11" id="KW-0675">Receptor</keyword>
<gene>
    <name evidence="11" type="ORF">NF867_14040</name>
</gene>
<comment type="similarity">
    <text evidence="8">Belongs to the TonB-dependent receptor family.</text>
</comment>
<dbReference type="Pfam" id="PF13715">
    <property type="entry name" value="CarbopepD_reg_2"/>
    <property type="match status" value="1"/>
</dbReference>
<evidence type="ECO:0000256" key="8">
    <source>
        <dbReference type="PROSITE-ProRule" id="PRU01360"/>
    </source>
</evidence>
<evidence type="ECO:0000256" key="4">
    <source>
        <dbReference type="ARBA" id="ARBA00022692"/>
    </source>
</evidence>
<dbReference type="Gene3D" id="2.40.170.20">
    <property type="entry name" value="TonB-dependent receptor, beta-barrel domain"/>
    <property type="match status" value="1"/>
</dbReference>
<keyword evidence="3 8" id="KW-1134">Transmembrane beta strand</keyword>
<feature type="chain" id="PRO_5040969753" evidence="9">
    <location>
        <begin position="30"/>
        <end position="1025"/>
    </location>
</feature>
<dbReference type="PANTHER" id="PTHR30069:SF29">
    <property type="entry name" value="HEMOGLOBIN AND HEMOGLOBIN-HAPTOGLOBIN-BINDING PROTEIN 1-RELATED"/>
    <property type="match status" value="1"/>
</dbReference>
<dbReference type="SUPFAM" id="SSF56935">
    <property type="entry name" value="Porins"/>
    <property type="match status" value="1"/>
</dbReference>
<keyword evidence="6 8" id="KW-0472">Membrane</keyword>
<dbReference type="NCBIfam" id="TIGR04056">
    <property type="entry name" value="OMP_RagA_SusC"/>
    <property type="match status" value="1"/>
</dbReference>
<dbReference type="NCBIfam" id="TIGR04057">
    <property type="entry name" value="SusC_RagA_signa"/>
    <property type="match status" value="1"/>
</dbReference>
<evidence type="ECO:0000256" key="7">
    <source>
        <dbReference type="ARBA" id="ARBA00023237"/>
    </source>
</evidence>
<dbReference type="Gene3D" id="2.170.130.10">
    <property type="entry name" value="TonB-dependent receptor, plug domain"/>
    <property type="match status" value="1"/>
</dbReference>
<keyword evidence="2 8" id="KW-0813">Transport</keyword>
<dbReference type="FunFam" id="2.170.130.10:FF:000003">
    <property type="entry name" value="SusC/RagA family TonB-linked outer membrane protein"/>
    <property type="match status" value="1"/>
</dbReference>
<organism evidence="11 12">
    <name type="scientific">Solitalea agri</name>
    <dbReference type="NCBI Taxonomy" id="2953739"/>
    <lineage>
        <taxon>Bacteria</taxon>
        <taxon>Pseudomonadati</taxon>
        <taxon>Bacteroidota</taxon>
        <taxon>Sphingobacteriia</taxon>
        <taxon>Sphingobacteriales</taxon>
        <taxon>Sphingobacteriaceae</taxon>
        <taxon>Solitalea</taxon>
    </lineage>
</organism>
<comment type="subcellular location">
    <subcellularLocation>
        <location evidence="1 8">Cell outer membrane</location>
        <topology evidence="1 8">Multi-pass membrane protein</topology>
    </subcellularLocation>
</comment>
<dbReference type="Proteomes" id="UP001155182">
    <property type="component" value="Unassembled WGS sequence"/>
</dbReference>
<dbReference type="GO" id="GO:0015344">
    <property type="term" value="F:siderophore uptake transmembrane transporter activity"/>
    <property type="evidence" value="ECO:0007669"/>
    <property type="project" value="TreeGrafter"/>
</dbReference>
<evidence type="ECO:0000256" key="2">
    <source>
        <dbReference type="ARBA" id="ARBA00022448"/>
    </source>
</evidence>
<dbReference type="PANTHER" id="PTHR30069">
    <property type="entry name" value="TONB-DEPENDENT OUTER MEMBRANE RECEPTOR"/>
    <property type="match status" value="1"/>
</dbReference>
<dbReference type="Pfam" id="PF07715">
    <property type="entry name" value="Plug"/>
    <property type="match status" value="1"/>
</dbReference>
<dbReference type="InterPro" id="IPR039426">
    <property type="entry name" value="TonB-dep_rcpt-like"/>
</dbReference>
<keyword evidence="12" id="KW-1185">Reference proteome</keyword>
<evidence type="ECO:0000313" key="12">
    <source>
        <dbReference type="Proteomes" id="UP001155182"/>
    </source>
</evidence>
<feature type="signal peptide" evidence="9">
    <location>
        <begin position="1"/>
        <end position="29"/>
    </location>
</feature>
<feature type="domain" description="TonB-dependent receptor plug" evidence="10">
    <location>
        <begin position="129"/>
        <end position="235"/>
    </location>
</feature>
<dbReference type="GO" id="GO:0009279">
    <property type="term" value="C:cell outer membrane"/>
    <property type="evidence" value="ECO:0007669"/>
    <property type="project" value="UniProtKB-SubCell"/>
</dbReference>
<keyword evidence="7 8" id="KW-0998">Cell outer membrane</keyword>
<dbReference type="InterPro" id="IPR023997">
    <property type="entry name" value="TonB-dep_OMP_SusC/RagA_CS"/>
</dbReference>
<name>A0A9X2F3H3_9SPHI</name>
<evidence type="ECO:0000256" key="3">
    <source>
        <dbReference type="ARBA" id="ARBA00022452"/>
    </source>
</evidence>
<reference evidence="11" key="1">
    <citation type="submission" date="2022-06" db="EMBL/GenBank/DDBJ databases">
        <title>Solitalea sp. MAHUQ-68 isolated from rhizospheric soil.</title>
        <authorList>
            <person name="Huq M.A."/>
        </authorList>
    </citation>
    <scope>NUCLEOTIDE SEQUENCE</scope>
    <source>
        <strain evidence="11">MAHUQ-68</strain>
    </source>
</reference>
<evidence type="ECO:0000256" key="6">
    <source>
        <dbReference type="ARBA" id="ARBA00023136"/>
    </source>
</evidence>
<evidence type="ECO:0000313" key="11">
    <source>
        <dbReference type="EMBL" id="MCO4293982.1"/>
    </source>
</evidence>
<proteinExistence type="inferred from homology"/>
<dbReference type="EMBL" id="JAMWYS010000050">
    <property type="protein sequence ID" value="MCO4293982.1"/>
    <property type="molecule type" value="Genomic_DNA"/>
</dbReference>
<keyword evidence="4 8" id="KW-0812">Transmembrane</keyword>
<keyword evidence="5 9" id="KW-0732">Signal</keyword>
<evidence type="ECO:0000256" key="5">
    <source>
        <dbReference type="ARBA" id="ARBA00022729"/>
    </source>
</evidence>
<dbReference type="InterPro" id="IPR023996">
    <property type="entry name" value="TonB-dep_OMP_SusC/RagA"/>
</dbReference>
<dbReference type="InterPro" id="IPR012910">
    <property type="entry name" value="Plug_dom"/>
</dbReference>
<dbReference type="Gene3D" id="2.60.40.1120">
    <property type="entry name" value="Carboxypeptidase-like, regulatory domain"/>
    <property type="match status" value="1"/>
</dbReference>
<comment type="caution">
    <text evidence="11">The sequence shown here is derived from an EMBL/GenBank/DDBJ whole genome shotgun (WGS) entry which is preliminary data.</text>
</comment>
<protein>
    <submittedName>
        <fullName evidence="11">TonB-dependent receptor</fullName>
    </submittedName>
</protein>
<dbReference type="InterPro" id="IPR036942">
    <property type="entry name" value="Beta-barrel_TonB_sf"/>
</dbReference>